<name>A0ACC2REH1_9FUNG</name>
<dbReference type="Proteomes" id="UP001165960">
    <property type="component" value="Unassembled WGS sequence"/>
</dbReference>
<reference evidence="1" key="1">
    <citation type="submission" date="2022-04" db="EMBL/GenBank/DDBJ databases">
        <title>Genome of the entomopathogenic fungus Entomophthora muscae.</title>
        <authorList>
            <person name="Elya C."/>
            <person name="Lovett B.R."/>
            <person name="Lee E."/>
            <person name="Macias A.M."/>
            <person name="Hajek A.E."/>
            <person name="De Bivort B.L."/>
            <person name="Kasson M.T."/>
            <person name="De Fine Licht H.H."/>
            <person name="Stajich J.E."/>
        </authorList>
    </citation>
    <scope>NUCLEOTIDE SEQUENCE</scope>
    <source>
        <strain evidence="1">Berkeley</strain>
    </source>
</reference>
<proteinExistence type="predicted"/>
<comment type="caution">
    <text evidence="1">The sequence shown here is derived from an EMBL/GenBank/DDBJ whole genome shotgun (WGS) entry which is preliminary data.</text>
</comment>
<protein>
    <submittedName>
        <fullName evidence="1">Uncharacterized protein</fullName>
    </submittedName>
</protein>
<keyword evidence="2" id="KW-1185">Reference proteome</keyword>
<sequence>MEEFLNSEYSDDSTEVDSFSNASAEERSSDDFDLPLPPPPLPRDHFGVPANHSANHIGTSYPTYTPIPLRSSNGILGIRRACFPLVNFEPASTIEISKNSQYNFQARQGALRAFPPTRAIEHRKYHVSREHSLAASKLQRQLGEEHIPQDLLAGLSSESNAETSFSHIYNPLSGNQMCLTQVNSTTHAVFTSGTLGNQLQCQSVDEAHVKDWQDSPSPAFMTPIQQLTSNDTLIGVRSFGGIAFIEMPFRLHGELPLPNTPTDFTFHPTLRRLTASVTTGLDIYLWGLGDERPELLACPFSKDPAIDHFMSNLGCVRFGSHPRSLIVGTTEEICIIDARTFTAKAQTIEIALPDRFWGFDINPTNPFQLVTSTSEALILYDLRYLQRPTLDWRHAAKALPRPNVRFIPSRALLDLECVTSWGSLQGPLVYPIDGTGMVLDPFQFPLPGSRRTPCSLGQLYPDRISEPTSLYPFGFLEDPGALTQTGCILRPTSVDAIEMFQLTEDGAVYRQVFDRVSSVEEQFQFDAIENCSVQIQPHFSPRLKADSEHPLTKTFEAWINSPCLNQPSENIPTGPFSSYDMGVSESNLDVMECPWVDVMKQENCLTTQTLDDWKQRLKSTLDCLGDGSEEALAEDLSAAARVYYPKANDPPKLGLTATKMLEEWGHDDKEADTAPAEAPQILQASQKLPPSIMSSQPTNQMASYMSQPAAGLSTQPSSSRFSFSQPLRTPVGRKPVFSRVKPKLPGFR</sequence>
<gene>
    <name evidence="1" type="ORF">DSO57_1035208</name>
</gene>
<organism evidence="1 2">
    <name type="scientific">Entomophthora muscae</name>
    <dbReference type="NCBI Taxonomy" id="34485"/>
    <lineage>
        <taxon>Eukaryota</taxon>
        <taxon>Fungi</taxon>
        <taxon>Fungi incertae sedis</taxon>
        <taxon>Zoopagomycota</taxon>
        <taxon>Entomophthoromycotina</taxon>
        <taxon>Entomophthoromycetes</taxon>
        <taxon>Entomophthorales</taxon>
        <taxon>Entomophthoraceae</taxon>
        <taxon>Entomophthora</taxon>
    </lineage>
</organism>
<dbReference type="EMBL" id="QTSX02007406">
    <property type="protein sequence ID" value="KAJ9048420.1"/>
    <property type="molecule type" value="Genomic_DNA"/>
</dbReference>
<evidence type="ECO:0000313" key="1">
    <source>
        <dbReference type="EMBL" id="KAJ9048420.1"/>
    </source>
</evidence>
<accession>A0ACC2REH1</accession>
<evidence type="ECO:0000313" key="2">
    <source>
        <dbReference type="Proteomes" id="UP001165960"/>
    </source>
</evidence>